<dbReference type="FunFam" id="3.30.365.10:FF:000004">
    <property type="entry name" value="Xanthine dehydrogenase oxidase"/>
    <property type="match status" value="1"/>
</dbReference>
<evidence type="ECO:0000256" key="11">
    <source>
        <dbReference type="PIRSR" id="PIRSR000127-3"/>
    </source>
</evidence>
<dbReference type="InterPro" id="IPR016166">
    <property type="entry name" value="FAD-bd_PCMH"/>
</dbReference>
<dbReference type="GO" id="GO:0051537">
    <property type="term" value="F:2 iron, 2 sulfur cluster binding"/>
    <property type="evidence" value="ECO:0007669"/>
    <property type="project" value="UniProtKB-KW"/>
</dbReference>
<feature type="binding site" evidence="10">
    <location>
        <position position="257"/>
    </location>
    <ligand>
        <name>FAD</name>
        <dbReference type="ChEBI" id="CHEBI:57692"/>
    </ligand>
</feature>
<name>A0ABD3QD80_9STRA</name>
<feature type="binding site" evidence="11">
    <location>
        <position position="703"/>
    </location>
    <ligand>
        <name>Mo-molybdopterin</name>
        <dbReference type="ChEBI" id="CHEBI:71302"/>
    </ligand>
    <ligandPart>
        <name>Mo</name>
        <dbReference type="ChEBI" id="CHEBI:28685"/>
    </ligandPart>
</feature>
<comment type="cofactor">
    <cofactor evidence="1 10">
        <name>FAD</name>
        <dbReference type="ChEBI" id="CHEBI:57692"/>
    </cofactor>
</comment>
<dbReference type="Gene3D" id="3.30.465.10">
    <property type="match status" value="1"/>
</dbReference>
<dbReference type="Gene3D" id="3.90.1170.50">
    <property type="entry name" value="Aldehyde oxidase/xanthine dehydrogenase, a/b hammerhead"/>
    <property type="match status" value="1"/>
</dbReference>
<dbReference type="InterPro" id="IPR016208">
    <property type="entry name" value="Ald_Oxase/xanthine_DH-like"/>
</dbReference>
<feature type="compositionally biased region" description="Basic and acidic residues" evidence="12">
    <location>
        <begin position="1"/>
        <end position="11"/>
    </location>
</feature>
<feature type="region of interest" description="Disordered" evidence="12">
    <location>
        <begin position="1"/>
        <end position="28"/>
    </location>
</feature>
<dbReference type="PANTHER" id="PTHR45444">
    <property type="entry name" value="XANTHINE DEHYDROGENASE"/>
    <property type="match status" value="1"/>
</dbReference>
<evidence type="ECO:0000256" key="9">
    <source>
        <dbReference type="PIRSR" id="PIRSR000127-1"/>
    </source>
</evidence>
<gene>
    <name evidence="14" type="ORF">ACHAW5_008623</name>
</gene>
<dbReference type="InterPro" id="IPR002346">
    <property type="entry name" value="Mopterin_DH_FAD-bd"/>
</dbReference>
<dbReference type="FunFam" id="3.30.365.10:FF:000002">
    <property type="entry name" value="Xanthine dehydrogenase oxidase"/>
    <property type="match status" value="1"/>
</dbReference>
<evidence type="ECO:0000259" key="13">
    <source>
        <dbReference type="PROSITE" id="PS51387"/>
    </source>
</evidence>
<evidence type="ECO:0000256" key="7">
    <source>
        <dbReference type="ARBA" id="ARBA00023014"/>
    </source>
</evidence>
<dbReference type="SUPFAM" id="SSF54665">
    <property type="entry name" value="CO dehydrogenase molybdoprotein N-domain-like"/>
    <property type="match status" value="1"/>
</dbReference>
<comment type="cofactor">
    <cofactor evidence="11">
        <name>Mo-molybdopterin</name>
        <dbReference type="ChEBI" id="CHEBI:71302"/>
    </cofactor>
    <text evidence="11">Binds 1 Mo-molybdopterin (Mo-MPT) cofactor per subunit.</text>
</comment>
<accession>A0ABD3QD80</accession>
<keyword evidence="10" id="KW-0285">Flavoprotein</keyword>
<dbReference type="FunFam" id="3.30.365.10:FF:000001">
    <property type="entry name" value="Xanthine dehydrogenase oxidase"/>
    <property type="match status" value="1"/>
</dbReference>
<dbReference type="Gene3D" id="3.30.43.10">
    <property type="entry name" value="Uridine Diphospho-n-acetylenolpyruvylglucosamine Reductase, domain 2"/>
    <property type="match status" value="1"/>
</dbReference>
<dbReference type="Pfam" id="PF03450">
    <property type="entry name" value="CO_deh_flav_C"/>
    <property type="match status" value="1"/>
</dbReference>
<dbReference type="InterPro" id="IPR008274">
    <property type="entry name" value="AldOxase/xan_DH_MoCoBD1"/>
</dbReference>
<dbReference type="SUPFAM" id="SSF56003">
    <property type="entry name" value="Molybdenum cofactor-binding domain"/>
    <property type="match status" value="1"/>
</dbReference>
<dbReference type="SUPFAM" id="SSF55447">
    <property type="entry name" value="CO dehydrogenase flavoprotein C-terminal domain-like"/>
    <property type="match status" value="1"/>
</dbReference>
<feature type="binding site" evidence="11">
    <location>
        <position position="672"/>
    </location>
    <ligand>
        <name>Mo-molybdopterin</name>
        <dbReference type="ChEBI" id="CHEBI:71302"/>
    </ligand>
    <ligandPart>
        <name>Mo</name>
        <dbReference type="ChEBI" id="CHEBI:28685"/>
    </ligandPart>
</feature>
<comment type="caution">
    <text evidence="14">The sequence shown here is derived from an EMBL/GenBank/DDBJ whole genome shotgun (WGS) entry which is preliminary data.</text>
</comment>
<evidence type="ECO:0000256" key="10">
    <source>
        <dbReference type="PIRSR" id="PIRSR000127-2"/>
    </source>
</evidence>
<feature type="compositionally biased region" description="Acidic residues" evidence="12">
    <location>
        <begin position="12"/>
        <end position="22"/>
    </location>
</feature>
<organism evidence="14 15">
    <name type="scientific">Stephanodiscus triporus</name>
    <dbReference type="NCBI Taxonomy" id="2934178"/>
    <lineage>
        <taxon>Eukaryota</taxon>
        <taxon>Sar</taxon>
        <taxon>Stramenopiles</taxon>
        <taxon>Ochrophyta</taxon>
        <taxon>Bacillariophyta</taxon>
        <taxon>Coscinodiscophyceae</taxon>
        <taxon>Thalassiosirophycidae</taxon>
        <taxon>Stephanodiscales</taxon>
        <taxon>Stephanodiscaceae</taxon>
        <taxon>Stephanodiscus</taxon>
    </lineage>
</organism>
<evidence type="ECO:0000256" key="1">
    <source>
        <dbReference type="ARBA" id="ARBA00001974"/>
    </source>
</evidence>
<dbReference type="InterPro" id="IPR016169">
    <property type="entry name" value="FAD-bd_PCMH_sub2"/>
</dbReference>
<proteinExistence type="inferred from homology"/>
<keyword evidence="5" id="KW-0560">Oxidoreductase</keyword>
<evidence type="ECO:0000313" key="15">
    <source>
        <dbReference type="Proteomes" id="UP001530315"/>
    </source>
</evidence>
<dbReference type="InterPro" id="IPR000674">
    <property type="entry name" value="Ald_Oxase/Xan_DH_a/b"/>
</dbReference>
<dbReference type="InterPro" id="IPR036318">
    <property type="entry name" value="FAD-bd_PCMH-like_sf"/>
</dbReference>
<feature type="binding site" evidence="10">
    <location>
        <position position="189"/>
    </location>
    <ligand>
        <name>FAD</name>
        <dbReference type="ChEBI" id="CHEBI:57692"/>
    </ligand>
</feature>
<dbReference type="FunFam" id="3.30.43.10:FF:000001">
    <property type="entry name" value="Xanthine dehydrogenase/oxidase"/>
    <property type="match status" value="1"/>
</dbReference>
<feature type="active site" description="Proton acceptor" evidence="9">
    <location>
        <position position="1199"/>
    </location>
</feature>
<feature type="domain" description="FAD-binding PCMH-type" evidence="13">
    <location>
        <begin position="42"/>
        <end position="248"/>
    </location>
</feature>
<keyword evidence="6" id="KW-0408">Iron</keyword>
<evidence type="ECO:0000256" key="12">
    <source>
        <dbReference type="SAM" id="MobiDB-lite"/>
    </source>
</evidence>
<feature type="binding site" evidence="10">
    <location>
        <position position="924"/>
    </location>
    <ligand>
        <name>substrate</name>
    </ligand>
</feature>
<dbReference type="PIRSF" id="PIRSF000127">
    <property type="entry name" value="Xanthine_DH"/>
    <property type="match status" value="1"/>
</dbReference>
<evidence type="ECO:0000256" key="8">
    <source>
        <dbReference type="ARBA" id="ARBA00034078"/>
    </source>
</evidence>
<dbReference type="InterPro" id="IPR036856">
    <property type="entry name" value="Ald_Oxase/Xan_DH_a/b_sf"/>
</dbReference>
<dbReference type="SUPFAM" id="SSF56176">
    <property type="entry name" value="FAD-binding/transporter-associated domain-like"/>
    <property type="match status" value="1"/>
</dbReference>
<keyword evidence="15" id="KW-1185">Reference proteome</keyword>
<reference evidence="14 15" key="1">
    <citation type="submission" date="2024-10" db="EMBL/GenBank/DDBJ databases">
        <title>Updated reference genomes for cyclostephanoid diatoms.</title>
        <authorList>
            <person name="Roberts W.R."/>
            <person name="Alverson A.J."/>
        </authorList>
    </citation>
    <scope>NUCLEOTIDE SEQUENCE [LARGE SCALE GENOMIC DNA]</scope>
    <source>
        <strain evidence="14 15">AJA276-08</strain>
    </source>
</reference>
<dbReference type="PANTHER" id="PTHR45444:SF3">
    <property type="entry name" value="XANTHINE DEHYDROGENASE"/>
    <property type="match status" value="1"/>
</dbReference>
<sequence length="1265" mass="137586">MFPKDLLRPSEADGDDDDDDEFSSGVSPRDNLVRPLVVVDRSVHDGGTWFQPTTFEDLLDLYRAYGGRGDGIKMVVGNTEVGIETKFKKLSYPRMVYPAESIDCLYEIFATDASLVVGGCASLSDLQAYCHDLMKIESGVGDFPPGGGDANMRRTAKPIHDMLRWFASTQIRNVACLGGNIVTASPISDMNPLLCCHGATIVLASRPRADGGIARRRVRVSDFFLGYRRVDRGETEVIERVEIPLVRSRFEYVSPFKQARRREDDISIVTSGMRIRLRPEDGDGGMRWTIEDVVIAYGGMAPMTQLATGAMEYMVGRTFGEETFVGARRRLLEEFDMPDDVPGGQAQYRMTLAASHSVVVASVYSLCAFPLFSCRLGSFLHKFYLHCVGELTKDVAAAASGSALPPVPTIPSDEYSIMGFVGAPKPSIRGVQSYPAPRIAVGLEAVHLGQHPETALAAVDGVGQPAKHVSGPLHVTGEAMYADDIPAPEDLLHGYLIMSTRCHAKLVSVDVAPAFLVPGVVGAFTHEDIIRLGGDNRMGPIFLDEVAFVPVGDKVDHVGQVLGIVVGISQDIAEKGARAVAVEYEDLKGKAVVSIEDAIEAKSFWADMVHEMQRGGNVTEMLQKTEVEGKKLVVVEGSMRSGGQEHFYLEPNTTLAVPSESATNLIIYASTQAVTKTQMFCASVTNTPAAKVVCRMKRMGGGFGGKETRSVFVSVAAAVAAKLTNRPVKLTLNRDTDMSITGGRHAFLSKYKAGAVVEEDGTVKLHALDVQIYNNGGCKFDLTGPVLDRSLFHVDNVYYWPHFHSIGIPCKTSQPPHTAFRGFGAPQGMVVSEHILDHLAVACGVSGDKFRRDNMYKPDQSTPFGIPLGGNSTGNWNVPDMWDQLYTKLDVPGRRAEAAEFNKKNKWTKRGVGFTPTKFGISFTSKFMNQGGALVHLYTDGTVLVSHGGTEMGQGLHTKVCQVAAQAFGIPLDHVYVNDTSSDKVANTLPTAASMSTDLYGMATLDACLQILKRIQPIRDSLPPDAALKDVAKKAFFDRVDLSAHGFFALDNDRCGYDWFKEKPKGYPEDLPENSWRGRAFNYFTQGVALSVVEIDVLTGDHKTLSTDLLVDVGSSINPAIDIGQIEGAFVQGMGWSTMEEVIYSDDDHTWIKPRAKTFTTGPGTYKIPAFNDVPENFNVSLLNSENPFAVHSSKAVGEPPFFLGCSVFFAIKDAVAAARGSDNGYFEFRLPATSERIRMMCGDEISSECIASDEKSSFQPKGSF</sequence>
<feature type="binding site" evidence="10">
    <location>
        <position position="789"/>
    </location>
    <ligand>
        <name>substrate</name>
    </ligand>
</feature>
<dbReference type="EMBL" id="JALLAZ020000298">
    <property type="protein sequence ID" value="KAL3798324.1"/>
    <property type="molecule type" value="Genomic_DNA"/>
</dbReference>
<dbReference type="SMART" id="SM01092">
    <property type="entry name" value="CO_deh_flav_C"/>
    <property type="match status" value="1"/>
</dbReference>
<dbReference type="SMART" id="SM01008">
    <property type="entry name" value="Ald_Xan_dh_C"/>
    <property type="match status" value="1"/>
</dbReference>
<comment type="cofactor">
    <cofactor evidence="8">
        <name>[2Fe-2S] cluster</name>
        <dbReference type="ChEBI" id="CHEBI:190135"/>
    </cofactor>
</comment>
<feature type="binding site" evidence="10">
    <location>
        <position position="166"/>
    </location>
    <ligand>
        <name>FAD</name>
        <dbReference type="ChEBI" id="CHEBI:57692"/>
    </ligand>
</feature>
<evidence type="ECO:0000256" key="3">
    <source>
        <dbReference type="ARBA" id="ARBA00022714"/>
    </source>
</evidence>
<feature type="binding site" evidence="10">
    <location>
        <position position="707"/>
    </location>
    <ligand>
        <name>substrate</name>
    </ligand>
</feature>
<dbReference type="InterPro" id="IPR046867">
    <property type="entry name" value="AldOxase/xan_DH_MoCoBD2"/>
</dbReference>
<evidence type="ECO:0000256" key="4">
    <source>
        <dbReference type="ARBA" id="ARBA00022723"/>
    </source>
</evidence>
<keyword evidence="11" id="KW-0500">Molybdenum</keyword>
<feature type="binding site" evidence="11">
    <location>
        <position position="993"/>
    </location>
    <ligand>
        <name>Mo-molybdopterin</name>
        <dbReference type="ChEBI" id="CHEBI:71302"/>
    </ligand>
    <ligandPart>
        <name>Mo</name>
        <dbReference type="ChEBI" id="CHEBI:28685"/>
    </ligandPart>
</feature>
<evidence type="ECO:0000313" key="14">
    <source>
        <dbReference type="EMBL" id="KAL3798324.1"/>
    </source>
</evidence>
<dbReference type="Pfam" id="PF01315">
    <property type="entry name" value="Ald_Xan_dh_C"/>
    <property type="match status" value="1"/>
</dbReference>
<comment type="similarity">
    <text evidence="2">Belongs to the xanthine dehydrogenase family.</text>
</comment>
<dbReference type="GO" id="GO:0016491">
    <property type="term" value="F:oxidoreductase activity"/>
    <property type="evidence" value="ECO:0007669"/>
    <property type="project" value="UniProtKB-KW"/>
</dbReference>
<dbReference type="Pfam" id="PF20256">
    <property type="entry name" value="MoCoBD_2"/>
    <property type="match status" value="1"/>
</dbReference>
<dbReference type="GO" id="GO:0046872">
    <property type="term" value="F:metal ion binding"/>
    <property type="evidence" value="ECO:0007669"/>
    <property type="project" value="UniProtKB-KW"/>
</dbReference>
<dbReference type="InterPro" id="IPR036683">
    <property type="entry name" value="CO_DH_flav_C_dom_sf"/>
</dbReference>
<dbReference type="Proteomes" id="UP001530315">
    <property type="component" value="Unassembled WGS sequence"/>
</dbReference>
<evidence type="ECO:0000256" key="5">
    <source>
        <dbReference type="ARBA" id="ARBA00023002"/>
    </source>
</evidence>
<dbReference type="Gene3D" id="3.30.365.10">
    <property type="entry name" value="Aldehyde oxidase/xanthine dehydrogenase, molybdopterin binding domain"/>
    <property type="match status" value="4"/>
</dbReference>
<dbReference type="Pfam" id="PF02738">
    <property type="entry name" value="MoCoBD_1"/>
    <property type="match status" value="1"/>
</dbReference>
<keyword evidence="4 11" id="KW-0479">Metal-binding</keyword>
<evidence type="ECO:0000256" key="2">
    <source>
        <dbReference type="ARBA" id="ARBA00006849"/>
    </source>
</evidence>
<dbReference type="InterPro" id="IPR005107">
    <property type="entry name" value="CO_DH_flav_C"/>
</dbReference>
<dbReference type="PROSITE" id="PS51387">
    <property type="entry name" value="FAD_PCMH"/>
    <property type="match status" value="1"/>
</dbReference>
<dbReference type="InterPro" id="IPR016167">
    <property type="entry name" value="FAD-bd_PCMH_sub1"/>
</dbReference>
<dbReference type="AlphaFoldDB" id="A0ABD3QD80"/>
<feature type="binding site" evidence="10">
    <location>
        <position position="823"/>
    </location>
    <ligand>
        <name>substrate</name>
    </ligand>
</feature>
<dbReference type="Pfam" id="PF00941">
    <property type="entry name" value="FAD_binding_5"/>
    <property type="match status" value="1"/>
</dbReference>
<keyword evidence="10" id="KW-0274">FAD</keyword>
<feature type="binding site" evidence="11">
    <location>
        <position position="821"/>
    </location>
    <ligand>
        <name>Mo-molybdopterin</name>
        <dbReference type="ChEBI" id="CHEBI:71302"/>
    </ligand>
    <ligandPart>
        <name>Mo</name>
        <dbReference type="ChEBI" id="CHEBI:28685"/>
    </ligandPart>
</feature>
<dbReference type="Gene3D" id="3.30.390.50">
    <property type="entry name" value="CO dehydrogenase flavoprotein, C-terminal domain"/>
    <property type="match status" value="1"/>
</dbReference>
<keyword evidence="3" id="KW-0001">2Fe-2S</keyword>
<protein>
    <recommendedName>
        <fullName evidence="13">FAD-binding PCMH-type domain-containing protein</fullName>
    </recommendedName>
</protein>
<keyword evidence="7" id="KW-0411">Iron-sulfur</keyword>
<dbReference type="InterPro" id="IPR037165">
    <property type="entry name" value="AldOxase/xan_DH_Mopterin-bd_sf"/>
</dbReference>
<evidence type="ECO:0000256" key="6">
    <source>
        <dbReference type="ARBA" id="ARBA00023004"/>
    </source>
</evidence>